<protein>
    <submittedName>
        <fullName evidence="1">Uncharacterized protein</fullName>
    </submittedName>
</protein>
<dbReference type="EMBL" id="CM046396">
    <property type="protein sequence ID" value="KAI8538848.1"/>
    <property type="molecule type" value="Genomic_DNA"/>
</dbReference>
<reference evidence="1" key="1">
    <citation type="submission" date="2022-02" db="EMBL/GenBank/DDBJ databases">
        <title>Plant Genome Project.</title>
        <authorList>
            <person name="Zhang R.-G."/>
        </authorList>
    </citation>
    <scope>NUCLEOTIDE SEQUENCE</scope>
    <source>
        <strain evidence="1">AT1</strain>
    </source>
</reference>
<keyword evidence="2" id="KW-1185">Reference proteome</keyword>
<dbReference type="Proteomes" id="UP001062846">
    <property type="component" value="Chromosome 9"/>
</dbReference>
<gene>
    <name evidence="1" type="ORF">RHMOL_Rhmol09G0135300</name>
</gene>
<proteinExistence type="predicted"/>
<comment type="caution">
    <text evidence="1">The sequence shown here is derived from an EMBL/GenBank/DDBJ whole genome shotgun (WGS) entry which is preliminary data.</text>
</comment>
<sequence>MSYSSNQTVPWSSGLYDCCDDVANCKLNTGAKLCCVTCYVPCVTFGQIAEILLIKEKHSSDSITHP</sequence>
<evidence type="ECO:0000313" key="1">
    <source>
        <dbReference type="EMBL" id="KAI8538848.1"/>
    </source>
</evidence>
<name>A0ACC0MCR3_RHOML</name>
<organism evidence="1 2">
    <name type="scientific">Rhododendron molle</name>
    <name type="common">Chinese azalea</name>
    <name type="synonym">Azalea mollis</name>
    <dbReference type="NCBI Taxonomy" id="49168"/>
    <lineage>
        <taxon>Eukaryota</taxon>
        <taxon>Viridiplantae</taxon>
        <taxon>Streptophyta</taxon>
        <taxon>Embryophyta</taxon>
        <taxon>Tracheophyta</taxon>
        <taxon>Spermatophyta</taxon>
        <taxon>Magnoliopsida</taxon>
        <taxon>eudicotyledons</taxon>
        <taxon>Gunneridae</taxon>
        <taxon>Pentapetalae</taxon>
        <taxon>asterids</taxon>
        <taxon>Ericales</taxon>
        <taxon>Ericaceae</taxon>
        <taxon>Ericoideae</taxon>
        <taxon>Rhodoreae</taxon>
        <taxon>Rhododendron</taxon>
    </lineage>
</organism>
<accession>A0ACC0MCR3</accession>
<evidence type="ECO:0000313" key="2">
    <source>
        <dbReference type="Proteomes" id="UP001062846"/>
    </source>
</evidence>